<gene>
    <name evidence="5" type="ORF">MKP09_12870</name>
</gene>
<dbReference type="InterPro" id="IPR003313">
    <property type="entry name" value="AraC-bd"/>
</dbReference>
<dbReference type="InterPro" id="IPR011051">
    <property type="entry name" value="RmlC_Cupin_sf"/>
</dbReference>
<evidence type="ECO:0000313" key="6">
    <source>
        <dbReference type="Proteomes" id="UP001202248"/>
    </source>
</evidence>
<dbReference type="Gene3D" id="2.60.120.10">
    <property type="entry name" value="Jelly Rolls"/>
    <property type="match status" value="1"/>
</dbReference>
<protein>
    <submittedName>
        <fullName evidence="5">AraC family transcriptional regulator</fullName>
    </submittedName>
</protein>
<dbReference type="PANTHER" id="PTHR43280">
    <property type="entry name" value="ARAC-FAMILY TRANSCRIPTIONAL REGULATOR"/>
    <property type="match status" value="1"/>
</dbReference>
<dbReference type="EMBL" id="JAKWBL010000002">
    <property type="protein sequence ID" value="MCH5598738.1"/>
    <property type="molecule type" value="Genomic_DNA"/>
</dbReference>
<dbReference type="SMART" id="SM00342">
    <property type="entry name" value="HTH_ARAC"/>
    <property type="match status" value="1"/>
</dbReference>
<reference evidence="5 6" key="1">
    <citation type="submission" date="2022-02" db="EMBL/GenBank/DDBJ databases">
        <authorList>
            <person name="Min J."/>
        </authorList>
    </citation>
    <scope>NUCLEOTIDE SEQUENCE [LARGE SCALE GENOMIC DNA]</scope>
    <source>
        <strain evidence="5 6">GR10-1</strain>
    </source>
</reference>
<dbReference type="PROSITE" id="PS00041">
    <property type="entry name" value="HTH_ARAC_FAMILY_1"/>
    <property type="match status" value="1"/>
</dbReference>
<dbReference type="Pfam" id="PF02311">
    <property type="entry name" value="AraC_binding"/>
    <property type="match status" value="1"/>
</dbReference>
<dbReference type="InterPro" id="IPR014710">
    <property type="entry name" value="RmlC-like_jellyroll"/>
</dbReference>
<feature type="domain" description="HTH araC/xylS-type" evidence="4">
    <location>
        <begin position="187"/>
        <end position="286"/>
    </location>
</feature>
<dbReference type="PROSITE" id="PS01124">
    <property type="entry name" value="HTH_ARAC_FAMILY_2"/>
    <property type="match status" value="1"/>
</dbReference>
<evidence type="ECO:0000256" key="2">
    <source>
        <dbReference type="ARBA" id="ARBA00023125"/>
    </source>
</evidence>
<proteinExistence type="predicted"/>
<dbReference type="Pfam" id="PF12833">
    <property type="entry name" value="HTH_18"/>
    <property type="match status" value="1"/>
</dbReference>
<comment type="caution">
    <text evidence="5">The sequence shown here is derived from an EMBL/GenBank/DDBJ whole genome shotgun (WGS) entry which is preliminary data.</text>
</comment>
<keyword evidence="6" id="KW-1185">Reference proteome</keyword>
<accession>A0ABS9SK28</accession>
<keyword evidence="3" id="KW-0804">Transcription</keyword>
<keyword evidence="2" id="KW-0238">DNA-binding</keyword>
<evidence type="ECO:0000256" key="1">
    <source>
        <dbReference type="ARBA" id="ARBA00023015"/>
    </source>
</evidence>
<sequence>MKVLQFTIPVAHDKSVISQEDRQPYFYPYLHRHVEVQLTHVIKGSGTFVVGTNIYAFNPGDIFFIGANQPHIFKSSLEYFQSDPEKDTHALTLFFDPLEKLKNLFILPEMKVAKTFIDHHATGFKIPNIYTLVVAEKIKAIHKAKNIDRLFLFFDLLKHLNSINNYLEPLSTGMLDKVSEAEGMRIGRVFDYVMQNYHSDVSLQSVADIAHMTPQAFCRYFKKQTGNTFVGFLNEVRINEACKKLTSTSLESVSTVAYTTGFNSITNFNRVFKSIAGKSPLEYLKDYKKASGIEIEA</sequence>
<dbReference type="InterPro" id="IPR018062">
    <property type="entry name" value="HTH_AraC-typ_CS"/>
</dbReference>
<organism evidence="5 6">
    <name type="scientific">Niabella ginsengisoli</name>
    <dbReference type="NCBI Taxonomy" id="522298"/>
    <lineage>
        <taxon>Bacteria</taxon>
        <taxon>Pseudomonadati</taxon>
        <taxon>Bacteroidota</taxon>
        <taxon>Chitinophagia</taxon>
        <taxon>Chitinophagales</taxon>
        <taxon>Chitinophagaceae</taxon>
        <taxon>Niabella</taxon>
    </lineage>
</organism>
<dbReference type="Gene3D" id="1.10.10.60">
    <property type="entry name" value="Homeodomain-like"/>
    <property type="match status" value="2"/>
</dbReference>
<dbReference type="InterPro" id="IPR018060">
    <property type="entry name" value="HTH_AraC"/>
</dbReference>
<dbReference type="Proteomes" id="UP001202248">
    <property type="component" value="Unassembled WGS sequence"/>
</dbReference>
<evidence type="ECO:0000259" key="4">
    <source>
        <dbReference type="PROSITE" id="PS01124"/>
    </source>
</evidence>
<evidence type="ECO:0000313" key="5">
    <source>
        <dbReference type="EMBL" id="MCH5598738.1"/>
    </source>
</evidence>
<dbReference type="SUPFAM" id="SSF51182">
    <property type="entry name" value="RmlC-like cupins"/>
    <property type="match status" value="1"/>
</dbReference>
<evidence type="ECO:0000256" key="3">
    <source>
        <dbReference type="ARBA" id="ARBA00023163"/>
    </source>
</evidence>
<keyword evidence="1" id="KW-0805">Transcription regulation</keyword>
<dbReference type="RefSeq" id="WP_240830412.1">
    <property type="nucleotide sequence ID" value="NZ_JAKWBL010000002.1"/>
</dbReference>
<dbReference type="PANTHER" id="PTHR43280:SF2">
    <property type="entry name" value="HTH-TYPE TRANSCRIPTIONAL REGULATOR EXSA"/>
    <property type="match status" value="1"/>
</dbReference>
<name>A0ABS9SK28_9BACT</name>
<dbReference type="InterPro" id="IPR009057">
    <property type="entry name" value="Homeodomain-like_sf"/>
</dbReference>
<dbReference type="SUPFAM" id="SSF46689">
    <property type="entry name" value="Homeodomain-like"/>
    <property type="match status" value="2"/>
</dbReference>